<dbReference type="RefSeq" id="WP_195800626.1">
    <property type="nucleotide sequence ID" value="NZ_CP061379.1"/>
</dbReference>
<feature type="region of interest" description="Disordered" evidence="1">
    <location>
        <begin position="82"/>
        <end position="113"/>
    </location>
</feature>
<sequence>MHQAARLEFERAMEEFVRWHVVPEGERSPAPAWWWGPAMAVVDDHEPMSGTWCCELGLCAGASFADGARTILALFVEQTSLTGPQDFPSKAESGDHEVRELHPQPSDDSAFQP</sequence>
<feature type="compositionally biased region" description="Basic and acidic residues" evidence="1">
    <location>
        <begin position="92"/>
        <end position="102"/>
    </location>
</feature>
<keyword evidence="3" id="KW-1185">Reference proteome</keyword>
<dbReference type="KEGG" id="bcou:IC761_32075"/>
<dbReference type="EMBL" id="CP061379">
    <property type="protein sequence ID" value="QPF91050.1"/>
    <property type="molecule type" value="Genomic_DNA"/>
</dbReference>
<proteinExistence type="predicted"/>
<reference evidence="2 3" key="1">
    <citation type="submission" date="2020-09" db="EMBL/GenBank/DDBJ databases">
        <title>Complete genomes of bradyrhizobia occurring on native shrubby legumes in Australia.</title>
        <authorList>
            <person name="Lafay B."/>
        </authorList>
    </citation>
    <scope>NUCLEOTIDE SEQUENCE [LARGE SCALE GENOMIC DNA]</scope>
    <source>
        <strain evidence="2 3">BDV5040</strain>
    </source>
</reference>
<gene>
    <name evidence="2" type="ORF">IC761_32075</name>
</gene>
<accession>A0A7S9GYL8</accession>
<protein>
    <submittedName>
        <fullName evidence="2">Uncharacterized protein</fullName>
    </submittedName>
</protein>
<evidence type="ECO:0000313" key="3">
    <source>
        <dbReference type="Proteomes" id="UP000594621"/>
    </source>
</evidence>
<name>A0A7S9GYL8_9BRAD</name>
<dbReference type="AlphaFoldDB" id="A0A7S9GYL8"/>
<dbReference type="Proteomes" id="UP000594621">
    <property type="component" value="Chromosome"/>
</dbReference>
<organism evidence="2 3">
    <name type="scientific">Bradyrhizobium commune</name>
    <dbReference type="NCBI Taxonomy" id="83627"/>
    <lineage>
        <taxon>Bacteria</taxon>
        <taxon>Pseudomonadati</taxon>
        <taxon>Pseudomonadota</taxon>
        <taxon>Alphaproteobacteria</taxon>
        <taxon>Hyphomicrobiales</taxon>
        <taxon>Nitrobacteraceae</taxon>
        <taxon>Bradyrhizobium</taxon>
    </lineage>
</organism>
<evidence type="ECO:0000313" key="2">
    <source>
        <dbReference type="EMBL" id="QPF91050.1"/>
    </source>
</evidence>
<evidence type="ECO:0000256" key="1">
    <source>
        <dbReference type="SAM" id="MobiDB-lite"/>
    </source>
</evidence>